<feature type="transmembrane region" description="Helical" evidence="16">
    <location>
        <begin position="85"/>
        <end position="107"/>
    </location>
</feature>
<evidence type="ECO:0000256" key="5">
    <source>
        <dbReference type="ARBA" id="ARBA00022448"/>
    </source>
</evidence>
<feature type="transmembrane region" description="Helical" evidence="16">
    <location>
        <begin position="21"/>
        <end position="42"/>
    </location>
</feature>
<evidence type="ECO:0000256" key="16">
    <source>
        <dbReference type="SAM" id="Phobius"/>
    </source>
</evidence>
<dbReference type="InterPro" id="IPR050269">
    <property type="entry name" value="ComplexI_Subunit6"/>
</dbReference>
<dbReference type="GeneID" id="31085694"/>
<evidence type="ECO:0000256" key="4">
    <source>
        <dbReference type="ARBA" id="ARBA00021095"/>
    </source>
</evidence>
<keyword evidence="12 17" id="KW-0496">Mitochondrion</keyword>
<keyword evidence="13 16" id="KW-0472">Membrane</keyword>
<dbReference type="EMBL" id="KX057721">
    <property type="protein sequence ID" value="AQM39938.1"/>
    <property type="molecule type" value="Genomic_DNA"/>
</dbReference>
<dbReference type="AlphaFoldDB" id="A0A1J0M4E5"/>
<evidence type="ECO:0000256" key="10">
    <source>
        <dbReference type="ARBA" id="ARBA00022989"/>
    </source>
</evidence>
<sequence>MFTVLITSLMLMTNMLFSMMIHPLSLTLLIIIQTLMICLISGPISYSFWFSYILFMVFLGGMLVLFIYITSLASNEMFLLPSKTILYLMMILIMLSMMMMKINYMLINQNNKNDSMFTNLNLFQEPVNLNQLYNQPNFSVTILTISYLLFTLIVIVKITEIQEGPLRKSY</sequence>
<keyword evidence="10 16" id="KW-1133">Transmembrane helix</keyword>
<evidence type="ECO:0000256" key="6">
    <source>
        <dbReference type="ARBA" id="ARBA00022660"/>
    </source>
</evidence>
<keyword evidence="9" id="KW-0249">Electron transport</keyword>
<dbReference type="EC" id="7.1.1.2" evidence="3"/>
<evidence type="ECO:0000313" key="18">
    <source>
        <dbReference type="EMBL" id="AQM39938.1"/>
    </source>
</evidence>
<dbReference type="EMBL" id="KX673202">
    <property type="protein sequence ID" value="APD14913.1"/>
    <property type="molecule type" value="Genomic_DNA"/>
</dbReference>
<evidence type="ECO:0000256" key="11">
    <source>
        <dbReference type="ARBA" id="ARBA00023027"/>
    </source>
</evidence>
<evidence type="ECO:0000256" key="15">
    <source>
        <dbReference type="ARBA" id="ARBA00049551"/>
    </source>
</evidence>
<feature type="transmembrane region" description="Helical" evidence="16">
    <location>
        <begin position="138"/>
        <end position="158"/>
    </location>
</feature>
<evidence type="ECO:0000256" key="3">
    <source>
        <dbReference type="ARBA" id="ARBA00012944"/>
    </source>
</evidence>
<dbReference type="PANTHER" id="PTHR11435">
    <property type="entry name" value="NADH UBIQUINONE OXIDOREDUCTASE SUBUNIT ND6"/>
    <property type="match status" value="1"/>
</dbReference>
<evidence type="ECO:0000256" key="9">
    <source>
        <dbReference type="ARBA" id="ARBA00022982"/>
    </source>
</evidence>
<comment type="subcellular location">
    <subcellularLocation>
        <location evidence="1">Mitochondrion membrane</location>
        <topology evidence="1">Multi-pass membrane protein</topology>
    </subcellularLocation>
</comment>
<evidence type="ECO:0000256" key="8">
    <source>
        <dbReference type="ARBA" id="ARBA00022967"/>
    </source>
</evidence>
<dbReference type="CTD" id="4541"/>
<keyword evidence="8" id="KW-1278">Translocase</keyword>
<reference evidence="18" key="2">
    <citation type="submission" date="2016-04" db="EMBL/GenBank/DDBJ databases">
        <title>Towards a higher-level phylogeny of ensiferan insects inferred from mitochondrial genome sequences.</title>
        <authorList>
            <person name="Zhou Z.J."/>
        </authorList>
    </citation>
    <scope>NUCLEOTIDE SEQUENCE</scope>
</reference>
<evidence type="ECO:0000256" key="14">
    <source>
        <dbReference type="ARBA" id="ARBA00031019"/>
    </source>
</evidence>
<keyword evidence="5" id="KW-0813">Transport</keyword>
<evidence type="ECO:0000256" key="2">
    <source>
        <dbReference type="ARBA" id="ARBA00005698"/>
    </source>
</evidence>
<gene>
    <name evidence="17" type="primary">ND6</name>
</gene>
<reference evidence="17" key="1">
    <citation type="journal article" date="2016" name="Sci. Rep.">
        <title>Molecular phylogeny of Polyneoptera (Insecta) inferred from expanded mitogenomic data.</title>
        <authorList>
            <person name="Song N."/>
            <person name="Li H."/>
            <person name="Song F."/>
            <person name="Cai W."/>
        </authorList>
    </citation>
    <scope>NUCLEOTIDE SEQUENCE</scope>
</reference>
<protein>
    <recommendedName>
        <fullName evidence="4">NADH-ubiquinone oxidoreductase chain 6</fullName>
        <ecNumber evidence="3">7.1.1.2</ecNumber>
    </recommendedName>
    <alternativeName>
        <fullName evidence="14">NADH dehydrogenase subunit 6</fullName>
    </alternativeName>
</protein>
<proteinExistence type="inferred from homology"/>
<evidence type="ECO:0000256" key="7">
    <source>
        <dbReference type="ARBA" id="ARBA00022692"/>
    </source>
</evidence>
<keyword evidence="6" id="KW-0679">Respiratory chain</keyword>
<geneLocation type="mitochondrion" evidence="17"/>
<keyword evidence="7 16" id="KW-0812">Transmembrane</keyword>
<evidence type="ECO:0000256" key="13">
    <source>
        <dbReference type="ARBA" id="ARBA00023136"/>
    </source>
</evidence>
<comment type="catalytic activity">
    <reaction evidence="15">
        <text>a ubiquinone + NADH + 5 H(+)(in) = a ubiquinol + NAD(+) + 4 H(+)(out)</text>
        <dbReference type="Rhea" id="RHEA:29091"/>
        <dbReference type="Rhea" id="RHEA-COMP:9565"/>
        <dbReference type="Rhea" id="RHEA-COMP:9566"/>
        <dbReference type="ChEBI" id="CHEBI:15378"/>
        <dbReference type="ChEBI" id="CHEBI:16389"/>
        <dbReference type="ChEBI" id="CHEBI:17976"/>
        <dbReference type="ChEBI" id="CHEBI:57540"/>
        <dbReference type="ChEBI" id="CHEBI:57945"/>
        <dbReference type="EC" id="7.1.1.2"/>
    </reaction>
</comment>
<dbReference type="PANTHER" id="PTHR11435:SF1">
    <property type="entry name" value="NADH-UBIQUINONE OXIDOREDUCTASE CHAIN 6"/>
    <property type="match status" value="1"/>
</dbReference>
<evidence type="ECO:0000313" key="17">
    <source>
        <dbReference type="EMBL" id="APD14913.1"/>
    </source>
</evidence>
<evidence type="ECO:0000256" key="1">
    <source>
        <dbReference type="ARBA" id="ARBA00004225"/>
    </source>
</evidence>
<evidence type="ECO:0000256" key="12">
    <source>
        <dbReference type="ARBA" id="ARBA00023128"/>
    </source>
</evidence>
<name>A0A1J0M4E5_9ORTH</name>
<keyword evidence="11" id="KW-0520">NAD</keyword>
<dbReference type="GO" id="GO:0008137">
    <property type="term" value="F:NADH dehydrogenase (ubiquinone) activity"/>
    <property type="evidence" value="ECO:0007669"/>
    <property type="project" value="UniProtKB-EC"/>
</dbReference>
<feature type="transmembrane region" description="Helical" evidence="16">
    <location>
        <begin position="48"/>
        <end position="73"/>
    </location>
</feature>
<dbReference type="RefSeq" id="YP_009349815.1">
    <property type="nucleotide sequence ID" value="NC_033985.1"/>
</dbReference>
<accession>A0A1J0M4E5</accession>
<organism evidence="17">
    <name type="scientific">Loxoblemmus doenitzi</name>
    <dbReference type="NCBI Taxonomy" id="209185"/>
    <lineage>
        <taxon>Eukaryota</taxon>
        <taxon>Metazoa</taxon>
        <taxon>Ecdysozoa</taxon>
        <taxon>Arthropoda</taxon>
        <taxon>Hexapoda</taxon>
        <taxon>Insecta</taxon>
        <taxon>Pterygota</taxon>
        <taxon>Neoptera</taxon>
        <taxon>Polyneoptera</taxon>
        <taxon>Orthoptera</taxon>
        <taxon>Ensifera</taxon>
        <taxon>Gryllidea</taxon>
        <taxon>Grylloidea</taxon>
        <taxon>Gryllidae</taxon>
        <taxon>Gryllinae</taxon>
        <taxon>Loxoblemmus</taxon>
    </lineage>
</organism>
<comment type="similarity">
    <text evidence="2">Belongs to the complex I subunit 6 family.</text>
</comment>
<dbReference type="GO" id="GO:0031966">
    <property type="term" value="C:mitochondrial membrane"/>
    <property type="evidence" value="ECO:0007669"/>
    <property type="project" value="UniProtKB-SubCell"/>
</dbReference>